<gene>
    <name evidence="3" type="ORF">IM811_006378</name>
</gene>
<sequence>MPPKRNANNDSWDPKAVSKKLKATRGTELDEFMVIGLDFGTTYSGAAWATAEDFGNDQINFITIWPDADLEEAKVPTTLVYKPNGTQCWGYQVPFEDKDRFSWFKLLLLRDEDLPKEIKESEPLQRARQLLDKLGKTPVEVIADYLRKLWEHTLDIIAKARSSTLLDALKFHVVLTVPASWKDYARRAMKDAAKRAGITSDRPAGETVLSFAMEPEAAALATIWEKERHLKADDVYMICDAGGGTADIITYKVGSLNPIELHEAAGGEAGICGGMFIDEKFRLICKARLGRHWFNLTLKGIGEIMQSQWEHGTKTIFSTKNDKKKHIISVPAEAFATKKDMNDQTREPKIIDGRIHFSVSDIQKAFDESFAKIGDLVSRQISKSAPYPVAAIILVGGLGSSPYLYEYLSKKYKGKPEVLQAGGTKPRSAICRGAVYKGFMDRLNGNPNGLSARAHMSVVSTIARLSLGVDYSERFIEGVHREKDKYWSRLEGEWMAKRQMQWYLKKGDVVMTAEPVKHLFYTLLDKESQKKGLSMELLQCELDNPPKRRDRSVTTMGQIHCQISHLVKDFDLHITATDEKCKRMNYEVEMVPSGASTVFTLHFKGQKLGAHECQLDLM</sequence>
<keyword evidence="1" id="KW-0547">Nucleotide-binding</keyword>
<organism evidence="3 4">
    <name type="scientific">Bionectria ochroleuca</name>
    <name type="common">Gliocladium roseum</name>
    <dbReference type="NCBI Taxonomy" id="29856"/>
    <lineage>
        <taxon>Eukaryota</taxon>
        <taxon>Fungi</taxon>
        <taxon>Dikarya</taxon>
        <taxon>Ascomycota</taxon>
        <taxon>Pezizomycotina</taxon>
        <taxon>Sordariomycetes</taxon>
        <taxon>Hypocreomycetidae</taxon>
        <taxon>Hypocreales</taxon>
        <taxon>Bionectriaceae</taxon>
        <taxon>Clonostachys</taxon>
    </lineage>
</organism>
<protein>
    <submittedName>
        <fullName evidence="3">Uncharacterized protein</fullName>
    </submittedName>
</protein>
<evidence type="ECO:0000313" key="3">
    <source>
        <dbReference type="EMBL" id="KAF9743287.1"/>
    </source>
</evidence>
<dbReference type="PRINTS" id="PR00301">
    <property type="entry name" value="HEATSHOCK70"/>
</dbReference>
<dbReference type="EMBL" id="JADCTT010000017">
    <property type="protein sequence ID" value="KAF9743287.1"/>
    <property type="molecule type" value="Genomic_DNA"/>
</dbReference>
<dbReference type="Proteomes" id="UP000616885">
    <property type="component" value="Unassembled WGS sequence"/>
</dbReference>
<evidence type="ECO:0000256" key="2">
    <source>
        <dbReference type="ARBA" id="ARBA00022840"/>
    </source>
</evidence>
<dbReference type="InterPro" id="IPR013126">
    <property type="entry name" value="Hsp_70_fam"/>
</dbReference>
<dbReference type="Gene3D" id="3.30.420.40">
    <property type="match status" value="1"/>
</dbReference>
<dbReference type="Pfam" id="PF00012">
    <property type="entry name" value="HSP70"/>
    <property type="match status" value="1"/>
</dbReference>
<proteinExistence type="predicted"/>
<dbReference type="GO" id="GO:0005524">
    <property type="term" value="F:ATP binding"/>
    <property type="evidence" value="ECO:0007669"/>
    <property type="project" value="UniProtKB-KW"/>
</dbReference>
<dbReference type="GO" id="GO:0140662">
    <property type="term" value="F:ATP-dependent protein folding chaperone"/>
    <property type="evidence" value="ECO:0007669"/>
    <property type="project" value="InterPro"/>
</dbReference>
<dbReference type="InterPro" id="IPR043129">
    <property type="entry name" value="ATPase_NBD"/>
</dbReference>
<evidence type="ECO:0000256" key="1">
    <source>
        <dbReference type="ARBA" id="ARBA00022741"/>
    </source>
</evidence>
<dbReference type="AlphaFoldDB" id="A0A8H7K210"/>
<name>A0A8H7K210_BIOOC</name>
<dbReference type="PANTHER" id="PTHR14187:SF5">
    <property type="entry name" value="HEAT SHOCK 70 KDA PROTEIN 12A"/>
    <property type="match status" value="1"/>
</dbReference>
<dbReference type="CDD" id="cd10170">
    <property type="entry name" value="ASKHA_NBD_HSP70"/>
    <property type="match status" value="1"/>
</dbReference>
<dbReference type="SUPFAM" id="SSF53067">
    <property type="entry name" value="Actin-like ATPase domain"/>
    <property type="match status" value="2"/>
</dbReference>
<comment type="caution">
    <text evidence="3">The sequence shown here is derived from an EMBL/GenBank/DDBJ whole genome shotgun (WGS) entry which is preliminary data.</text>
</comment>
<keyword evidence="2" id="KW-0067">ATP-binding</keyword>
<evidence type="ECO:0000313" key="4">
    <source>
        <dbReference type="Proteomes" id="UP000616885"/>
    </source>
</evidence>
<reference evidence="3" key="1">
    <citation type="submission" date="2020-10" db="EMBL/GenBank/DDBJ databases">
        <title>High-Quality Genome Resource of Clonostachys rosea strain S41 by Oxford Nanopore Long-Read Sequencing.</title>
        <authorList>
            <person name="Wang H."/>
        </authorList>
    </citation>
    <scope>NUCLEOTIDE SEQUENCE</scope>
    <source>
        <strain evidence="3">S41</strain>
    </source>
</reference>
<dbReference type="PANTHER" id="PTHR14187">
    <property type="entry name" value="ALPHA KINASE/ELONGATION FACTOR 2 KINASE"/>
    <property type="match status" value="1"/>
</dbReference>
<accession>A0A8H7K210</accession>